<proteinExistence type="predicted"/>
<dbReference type="PhylomeDB" id="A0A0G4ECX6"/>
<dbReference type="Proteomes" id="UP000041254">
    <property type="component" value="Unassembled WGS sequence"/>
</dbReference>
<reference evidence="3 4" key="1">
    <citation type="submission" date="2014-11" db="EMBL/GenBank/DDBJ databases">
        <authorList>
            <person name="Zhu J."/>
            <person name="Qi W."/>
            <person name="Song R."/>
        </authorList>
    </citation>
    <scope>NUCLEOTIDE SEQUENCE [LARGE SCALE GENOMIC DNA]</scope>
</reference>
<keyword evidence="4" id="KW-1185">Reference proteome</keyword>
<keyword evidence="2" id="KW-0472">Membrane</keyword>
<evidence type="ECO:0000313" key="3">
    <source>
        <dbReference type="EMBL" id="CEL93187.1"/>
    </source>
</evidence>
<feature type="region of interest" description="Disordered" evidence="1">
    <location>
        <begin position="1005"/>
        <end position="1029"/>
    </location>
</feature>
<name>A0A0G4ECX6_VITBC</name>
<keyword evidence="2" id="KW-0812">Transmembrane</keyword>
<feature type="region of interest" description="Disordered" evidence="1">
    <location>
        <begin position="1"/>
        <end position="43"/>
    </location>
</feature>
<evidence type="ECO:0000256" key="1">
    <source>
        <dbReference type="SAM" id="MobiDB-lite"/>
    </source>
</evidence>
<dbReference type="InParanoid" id="A0A0G4ECX6"/>
<dbReference type="AlphaFoldDB" id="A0A0G4ECX6"/>
<feature type="compositionally biased region" description="Low complexity" evidence="1">
    <location>
        <begin position="702"/>
        <end position="725"/>
    </location>
</feature>
<accession>A0A0G4ECX6</accession>
<sequence length="1029" mass="112564">MSEAGPTRRRSMADVADDDAMDAGRAPSDEEEEEDLQDGPQENTASHTVDMRAFAHRFSSIPVLIGCVFSFLPLHLLAQLPQGLCRRVSSQITRLVIDTYGRAERLFWCRLPFADAFAWGRRLTQLIAIVIRFPQPSGLPYVTGEAYAKDLIDKVAGNVIVLVEGHCEGPSAGAAAAAAGQSPHSTLESIEFNEIDLSTRFIDSDEYRENGLREFGRGRHWQLPSLERVQIDGRVSGLYLPPWEDSSATRRGGVLKDLVGTLRCLKELRVECAPAGLAHSLADIPVTEAGQTGLLSQLEDIGTLSMASWRNADLERLQAVLVERGCRSIKRLDFKIAGVDSRIFETLRAIEAFTRSVCMGPDIPVDSSVDTSVDACLRSFDVGLLCDVPTHPDPSPFAQKRLKQLASGSPHVFFKLYPHQFTAPLDSPSPAAVAFAQSVTFPIAQSVTIMNFGGMNPLQHAQAEQPDPAVLDHLPEDALPAASSLEIGNQTRLPLRPPKGFVIGRKLVPKMPALRRVSLWRGTPEADAVGMLEALGGDRRLERFEATVVTDGEEGLTWGDRAQELPTIKQMFVSVEVPEDLADSDAAGEFGIACVRSLLKIRGLMELRFQALPGAVFKRLVEERTNGDAIEGLTGRYGISWAWGTGFTLFEVDHIPILKPLVTTDRSPERPVRCNWGSDQLTIEETGALDSSAEPTLHTIASTSSHTQQGSSSSSFGLMSGQQQGLTASEIPDLPVETITANTKFMAKDSNGDWQRIRPKREYNGAPYNDELEFQRIYKLFQLFTGDRTRTEFWLFSSESDKPTTAFGPLIAGTTLGDPADYDRREQQQREAHGDGHVCICEPVQEGNAAAKKGDSATHHYRLLTTVHIDEKSAVISLKLHHNGGPGRPLVVTPDIAVSGLVALGKYILSPCVSFLTLPLQQLMGGVHHIQRPYKLLYDIYTSGTNEEKQLVEPIVKFFEAVRWEMFHSEEDADGLASLALFNDVEEIHETGLAWVCRPGKNNRNKHASTIQPAGGPPMGAAAGGPPAN</sequence>
<protein>
    <submittedName>
        <fullName evidence="3">Uncharacterized protein</fullName>
    </submittedName>
</protein>
<feature type="compositionally biased region" description="Low complexity" evidence="1">
    <location>
        <begin position="1019"/>
        <end position="1029"/>
    </location>
</feature>
<dbReference type="VEuPathDB" id="CryptoDB:Vbra_4767"/>
<keyword evidence="2" id="KW-1133">Transmembrane helix</keyword>
<dbReference type="EMBL" id="CDMY01000144">
    <property type="protein sequence ID" value="CEL93187.1"/>
    <property type="molecule type" value="Genomic_DNA"/>
</dbReference>
<evidence type="ECO:0000313" key="4">
    <source>
        <dbReference type="Proteomes" id="UP000041254"/>
    </source>
</evidence>
<gene>
    <name evidence="3" type="ORF">Vbra_4767</name>
</gene>
<evidence type="ECO:0000256" key="2">
    <source>
        <dbReference type="SAM" id="Phobius"/>
    </source>
</evidence>
<feature type="transmembrane region" description="Helical" evidence="2">
    <location>
        <begin position="61"/>
        <end position="80"/>
    </location>
</feature>
<organism evidence="3 4">
    <name type="scientific">Vitrella brassicaformis (strain CCMP3155)</name>
    <dbReference type="NCBI Taxonomy" id="1169540"/>
    <lineage>
        <taxon>Eukaryota</taxon>
        <taxon>Sar</taxon>
        <taxon>Alveolata</taxon>
        <taxon>Colpodellida</taxon>
        <taxon>Vitrellaceae</taxon>
        <taxon>Vitrella</taxon>
    </lineage>
</organism>
<feature type="region of interest" description="Disordered" evidence="1">
    <location>
        <begin position="702"/>
        <end position="729"/>
    </location>
</feature>